<keyword evidence="2" id="KW-1185">Reference proteome</keyword>
<dbReference type="EMBL" id="MJAT01000001">
    <property type="protein sequence ID" value="OEH86847.1"/>
    <property type="molecule type" value="Genomic_DNA"/>
</dbReference>
<dbReference type="STRING" id="1390249.BHU72_00855"/>
<dbReference type="Proteomes" id="UP000095255">
    <property type="component" value="Unassembled WGS sequence"/>
</dbReference>
<proteinExistence type="predicted"/>
<reference evidence="1 2" key="1">
    <citation type="submission" date="2016-09" db="EMBL/GenBank/DDBJ databases">
        <title>Desulfuribacillus arsenicus sp. nov., an obligately anaerobic, dissimilatory arsenic- and antimonate-reducing bacterium isolated from anoxic sediments.</title>
        <authorList>
            <person name="Abin C.A."/>
            <person name="Hollibaugh J.T."/>
        </authorList>
    </citation>
    <scope>NUCLEOTIDE SEQUENCE [LARGE SCALE GENOMIC DNA]</scope>
    <source>
        <strain evidence="1 2">MLFW-2</strain>
    </source>
</reference>
<comment type="caution">
    <text evidence="1">The sequence shown here is derived from an EMBL/GenBank/DDBJ whole genome shotgun (WGS) entry which is preliminary data.</text>
</comment>
<evidence type="ECO:0000313" key="1">
    <source>
        <dbReference type="EMBL" id="OEH86847.1"/>
    </source>
</evidence>
<organism evidence="1 2">
    <name type="scientific">Desulfuribacillus stibiiarsenatis</name>
    <dbReference type="NCBI Taxonomy" id="1390249"/>
    <lineage>
        <taxon>Bacteria</taxon>
        <taxon>Bacillati</taxon>
        <taxon>Bacillota</taxon>
        <taxon>Desulfuribacillia</taxon>
        <taxon>Desulfuribacillales</taxon>
        <taxon>Desulfuribacillaceae</taxon>
        <taxon>Desulfuribacillus</taxon>
    </lineage>
</organism>
<name>A0A1E5L9L0_9FIRM</name>
<sequence>MHNSIGRSAEWLSEGVSVYEANQFRNPKDFNYIRENQFSTLSELSDTNNTKEYDLGYVVVEFIQVTWGIDALNNLIKSGGNVSATLKISTQEFEKEWNQYIREKYLKS</sequence>
<accession>A0A1E5L9L0</accession>
<dbReference type="OrthoDB" id="3472490at2"/>
<dbReference type="AlphaFoldDB" id="A0A1E5L9L0"/>
<protein>
    <submittedName>
        <fullName evidence="1">Uncharacterized protein</fullName>
    </submittedName>
</protein>
<evidence type="ECO:0000313" key="2">
    <source>
        <dbReference type="Proteomes" id="UP000095255"/>
    </source>
</evidence>
<dbReference type="RefSeq" id="WP_069700725.1">
    <property type="nucleotide sequence ID" value="NZ_MJAT01000001.1"/>
</dbReference>
<gene>
    <name evidence="1" type="ORF">BHU72_00855</name>
</gene>